<evidence type="ECO:0000313" key="2">
    <source>
        <dbReference type="EMBL" id="KIM51519.1"/>
    </source>
</evidence>
<feature type="compositionally biased region" description="Polar residues" evidence="1">
    <location>
        <begin position="37"/>
        <end position="51"/>
    </location>
</feature>
<evidence type="ECO:0000256" key="1">
    <source>
        <dbReference type="SAM" id="MobiDB-lite"/>
    </source>
</evidence>
<reference evidence="2 3" key="1">
    <citation type="submission" date="2014-04" db="EMBL/GenBank/DDBJ databases">
        <authorList>
            <consortium name="DOE Joint Genome Institute"/>
            <person name="Kuo A."/>
            <person name="Kohler A."/>
            <person name="Nagy L.G."/>
            <person name="Floudas D."/>
            <person name="Copeland A."/>
            <person name="Barry K.W."/>
            <person name="Cichocki N."/>
            <person name="Veneault-Fourrey C."/>
            <person name="LaButti K."/>
            <person name="Lindquist E.A."/>
            <person name="Lipzen A."/>
            <person name="Lundell T."/>
            <person name="Morin E."/>
            <person name="Murat C."/>
            <person name="Sun H."/>
            <person name="Tunlid A."/>
            <person name="Henrissat B."/>
            <person name="Grigoriev I.V."/>
            <person name="Hibbett D.S."/>
            <person name="Martin F."/>
            <person name="Nordberg H.P."/>
            <person name="Cantor M.N."/>
            <person name="Hua S.X."/>
        </authorList>
    </citation>
    <scope>NUCLEOTIDE SEQUENCE [LARGE SCALE GENOMIC DNA]</scope>
    <source>
        <strain evidence="2 3">Foug A</strain>
    </source>
</reference>
<accession>A0A0C3D531</accession>
<keyword evidence="3" id="KW-1185">Reference proteome</keyword>
<dbReference type="Proteomes" id="UP000053989">
    <property type="component" value="Unassembled WGS sequence"/>
</dbReference>
<evidence type="ECO:0000313" key="3">
    <source>
        <dbReference type="Proteomes" id="UP000053989"/>
    </source>
</evidence>
<gene>
    <name evidence="2" type="ORF">SCLCIDRAFT_634585</name>
</gene>
<organism evidence="2 3">
    <name type="scientific">Scleroderma citrinum Foug A</name>
    <dbReference type="NCBI Taxonomy" id="1036808"/>
    <lineage>
        <taxon>Eukaryota</taxon>
        <taxon>Fungi</taxon>
        <taxon>Dikarya</taxon>
        <taxon>Basidiomycota</taxon>
        <taxon>Agaricomycotina</taxon>
        <taxon>Agaricomycetes</taxon>
        <taxon>Agaricomycetidae</taxon>
        <taxon>Boletales</taxon>
        <taxon>Sclerodermatineae</taxon>
        <taxon>Sclerodermataceae</taxon>
        <taxon>Scleroderma</taxon>
    </lineage>
</organism>
<proteinExistence type="predicted"/>
<feature type="region of interest" description="Disordered" evidence="1">
    <location>
        <begin position="13"/>
        <end position="51"/>
    </location>
</feature>
<dbReference type="AlphaFoldDB" id="A0A0C3D531"/>
<dbReference type="InParanoid" id="A0A0C3D531"/>
<reference evidence="3" key="2">
    <citation type="submission" date="2015-01" db="EMBL/GenBank/DDBJ databases">
        <title>Evolutionary Origins and Diversification of the Mycorrhizal Mutualists.</title>
        <authorList>
            <consortium name="DOE Joint Genome Institute"/>
            <consortium name="Mycorrhizal Genomics Consortium"/>
            <person name="Kohler A."/>
            <person name="Kuo A."/>
            <person name="Nagy L.G."/>
            <person name="Floudas D."/>
            <person name="Copeland A."/>
            <person name="Barry K.W."/>
            <person name="Cichocki N."/>
            <person name="Veneault-Fourrey C."/>
            <person name="LaButti K."/>
            <person name="Lindquist E.A."/>
            <person name="Lipzen A."/>
            <person name="Lundell T."/>
            <person name="Morin E."/>
            <person name="Murat C."/>
            <person name="Riley R."/>
            <person name="Ohm R."/>
            <person name="Sun H."/>
            <person name="Tunlid A."/>
            <person name="Henrissat B."/>
            <person name="Grigoriev I.V."/>
            <person name="Hibbett D.S."/>
            <person name="Martin F."/>
        </authorList>
    </citation>
    <scope>NUCLEOTIDE SEQUENCE [LARGE SCALE GENOMIC DNA]</scope>
    <source>
        <strain evidence="3">Foug A</strain>
    </source>
</reference>
<dbReference type="EMBL" id="KN822253">
    <property type="protein sequence ID" value="KIM51519.1"/>
    <property type="molecule type" value="Genomic_DNA"/>
</dbReference>
<protein>
    <submittedName>
        <fullName evidence="2">Uncharacterized protein</fullName>
    </submittedName>
</protein>
<sequence length="98" mass="10792">MRHACEWCVNTHTRDGRPPFPMLLRSQSDTRPRSSVGGPSSHSAFPLPSTNLLQAPTSSCRTSEMLTRFLVAGLVSSWIDLRMVARLLVTLISPADVD</sequence>
<dbReference type="HOGENOM" id="CLU_2334872_0_0_1"/>
<name>A0A0C3D531_9AGAM</name>